<protein>
    <submittedName>
        <fullName evidence="2">Uncharacterized protein</fullName>
    </submittedName>
</protein>
<proteinExistence type="predicted"/>
<keyword evidence="3" id="KW-1185">Reference proteome</keyword>
<dbReference type="EMBL" id="SRLE01000014">
    <property type="protein sequence ID" value="TGD71422.1"/>
    <property type="molecule type" value="Genomic_DNA"/>
</dbReference>
<organism evidence="2 3">
    <name type="scientific">Mangrovimicrobium sediminis</name>
    <dbReference type="NCBI Taxonomy" id="2562682"/>
    <lineage>
        <taxon>Bacteria</taxon>
        <taxon>Pseudomonadati</taxon>
        <taxon>Pseudomonadota</taxon>
        <taxon>Gammaproteobacteria</taxon>
        <taxon>Cellvibrionales</taxon>
        <taxon>Halieaceae</taxon>
        <taxon>Mangrovimicrobium</taxon>
    </lineage>
</organism>
<dbReference type="AlphaFoldDB" id="A0A4Z0LVR4"/>
<comment type="caution">
    <text evidence="2">The sequence shown here is derived from an EMBL/GenBank/DDBJ whole genome shotgun (WGS) entry which is preliminary data.</text>
</comment>
<dbReference type="RefSeq" id="WP_135446314.1">
    <property type="nucleotide sequence ID" value="NZ_SRLE01000014.1"/>
</dbReference>
<dbReference type="Proteomes" id="UP000298050">
    <property type="component" value="Unassembled WGS sequence"/>
</dbReference>
<name>A0A4Z0LVR4_9GAMM</name>
<reference evidence="2 3" key="1">
    <citation type="submission" date="2019-04" db="EMBL/GenBank/DDBJ databases">
        <title>Taxonomy of novel Haliea sp. from mangrove soil of West Coast of India.</title>
        <authorList>
            <person name="Verma A."/>
            <person name="Kumar P."/>
            <person name="Krishnamurthi S."/>
        </authorList>
    </citation>
    <scope>NUCLEOTIDE SEQUENCE [LARGE SCALE GENOMIC DNA]</scope>
    <source>
        <strain evidence="2 3">SAOS-164</strain>
    </source>
</reference>
<evidence type="ECO:0000313" key="3">
    <source>
        <dbReference type="Proteomes" id="UP000298050"/>
    </source>
</evidence>
<dbReference type="OrthoDB" id="5736640at2"/>
<gene>
    <name evidence="2" type="ORF">E4634_19320</name>
</gene>
<feature type="region of interest" description="Disordered" evidence="1">
    <location>
        <begin position="151"/>
        <end position="172"/>
    </location>
</feature>
<evidence type="ECO:0000313" key="2">
    <source>
        <dbReference type="EMBL" id="TGD71422.1"/>
    </source>
</evidence>
<accession>A0A4Z0LVR4</accession>
<evidence type="ECO:0000256" key="1">
    <source>
        <dbReference type="SAM" id="MobiDB-lite"/>
    </source>
</evidence>
<sequence>MTERRLRVLALVLGVGLCGPAAMPLLAQASLQPAPGCADLDWNPATLEANPDITRACRGVYQREGRLYARVEVEVVKVQGNRIVYKPRYTDGSFGAPRGVDAARGFRVTIEGQAYSASQLQRGQRLTVYLPEDRFVLESGQLHTDPAAALPVQAAPAASGGEGSQAASDSGG</sequence>